<dbReference type="GeneID" id="19115330"/>
<feature type="compositionally biased region" description="Basic and acidic residues" evidence="2">
    <location>
        <begin position="116"/>
        <end position="129"/>
    </location>
</feature>
<name>M2N758_BAUPA</name>
<protein>
    <recommendedName>
        <fullName evidence="3">WW domain-containing protein</fullName>
    </recommendedName>
</protein>
<keyword evidence="1" id="KW-0677">Repeat</keyword>
<accession>M2N758</accession>
<reference evidence="4 5" key="1">
    <citation type="journal article" date="2012" name="PLoS Pathog.">
        <title>Diverse lifestyles and strategies of plant pathogenesis encoded in the genomes of eighteen Dothideomycetes fungi.</title>
        <authorList>
            <person name="Ohm R.A."/>
            <person name="Feau N."/>
            <person name="Henrissat B."/>
            <person name="Schoch C.L."/>
            <person name="Horwitz B.A."/>
            <person name="Barry K.W."/>
            <person name="Condon B.J."/>
            <person name="Copeland A.C."/>
            <person name="Dhillon B."/>
            <person name="Glaser F."/>
            <person name="Hesse C.N."/>
            <person name="Kosti I."/>
            <person name="LaButti K."/>
            <person name="Lindquist E.A."/>
            <person name="Lucas S."/>
            <person name="Salamov A.A."/>
            <person name="Bradshaw R.E."/>
            <person name="Ciuffetti L."/>
            <person name="Hamelin R.C."/>
            <person name="Kema G.H.J."/>
            <person name="Lawrence C."/>
            <person name="Scott J.A."/>
            <person name="Spatafora J.W."/>
            <person name="Turgeon B.G."/>
            <person name="de Wit P.J.G.M."/>
            <person name="Zhong S."/>
            <person name="Goodwin S.B."/>
            <person name="Grigoriev I.V."/>
        </authorList>
    </citation>
    <scope>NUCLEOTIDE SEQUENCE [LARGE SCALE GENOMIC DNA]</scope>
    <source>
        <strain evidence="4 5">UAMH 10762</strain>
    </source>
</reference>
<evidence type="ECO:0000256" key="1">
    <source>
        <dbReference type="ARBA" id="ARBA00022737"/>
    </source>
</evidence>
<dbReference type="RefSeq" id="XP_007673052.1">
    <property type="nucleotide sequence ID" value="XM_007674862.2"/>
</dbReference>
<gene>
    <name evidence="4" type="ORF">BAUCODRAFT_54323</name>
</gene>
<evidence type="ECO:0000259" key="3">
    <source>
        <dbReference type="PROSITE" id="PS50020"/>
    </source>
</evidence>
<evidence type="ECO:0000313" key="4">
    <source>
        <dbReference type="EMBL" id="EMC99933.1"/>
    </source>
</evidence>
<dbReference type="Gene3D" id="2.20.70.10">
    <property type="match status" value="1"/>
</dbReference>
<dbReference type="InterPro" id="IPR001202">
    <property type="entry name" value="WW_dom"/>
</dbReference>
<feature type="region of interest" description="Disordered" evidence="2">
    <location>
        <begin position="116"/>
        <end position="145"/>
    </location>
</feature>
<dbReference type="Gene3D" id="1.10.10.440">
    <property type="entry name" value="FF domain"/>
    <property type="match status" value="2"/>
</dbReference>
<feature type="non-terminal residue" evidence="4">
    <location>
        <position position="1"/>
    </location>
</feature>
<organism evidence="4 5">
    <name type="scientific">Baudoinia panamericana (strain UAMH 10762)</name>
    <name type="common">Angels' share fungus</name>
    <name type="synonym">Baudoinia compniacensis (strain UAMH 10762)</name>
    <dbReference type="NCBI Taxonomy" id="717646"/>
    <lineage>
        <taxon>Eukaryota</taxon>
        <taxon>Fungi</taxon>
        <taxon>Dikarya</taxon>
        <taxon>Ascomycota</taxon>
        <taxon>Pezizomycotina</taxon>
        <taxon>Dothideomycetes</taxon>
        <taxon>Dothideomycetidae</taxon>
        <taxon>Mycosphaerellales</taxon>
        <taxon>Teratosphaeriaceae</taxon>
        <taxon>Baudoinia</taxon>
    </lineage>
</organism>
<evidence type="ECO:0000313" key="5">
    <source>
        <dbReference type="Proteomes" id="UP000011761"/>
    </source>
</evidence>
<feature type="region of interest" description="Disordered" evidence="2">
    <location>
        <begin position="170"/>
        <end position="190"/>
    </location>
</feature>
<dbReference type="InterPro" id="IPR045148">
    <property type="entry name" value="TCRG1-like"/>
</dbReference>
<dbReference type="InterPro" id="IPR002713">
    <property type="entry name" value="FF_domain"/>
</dbReference>
<feature type="domain" description="WW" evidence="3">
    <location>
        <begin position="15"/>
        <end position="48"/>
    </location>
</feature>
<dbReference type="STRING" id="717646.M2N758"/>
<dbReference type="SUPFAM" id="SSF51045">
    <property type="entry name" value="WW domain"/>
    <property type="match status" value="1"/>
</dbReference>
<dbReference type="eggNOG" id="KOG0155">
    <property type="taxonomic scope" value="Eukaryota"/>
</dbReference>
<dbReference type="GO" id="GO:0005634">
    <property type="term" value="C:nucleus"/>
    <property type="evidence" value="ECO:0007669"/>
    <property type="project" value="TreeGrafter"/>
</dbReference>
<dbReference type="Pfam" id="PF01846">
    <property type="entry name" value="FF"/>
    <property type="match status" value="1"/>
</dbReference>
<dbReference type="OrthoDB" id="410044at2759"/>
<feature type="non-terminal residue" evidence="4">
    <location>
        <position position="387"/>
    </location>
</feature>
<dbReference type="AlphaFoldDB" id="M2N758"/>
<dbReference type="HOGENOM" id="CLU_013872_1_0_1"/>
<dbReference type="GO" id="GO:0003712">
    <property type="term" value="F:transcription coregulator activity"/>
    <property type="evidence" value="ECO:0007669"/>
    <property type="project" value="TreeGrafter"/>
</dbReference>
<evidence type="ECO:0000256" key="2">
    <source>
        <dbReference type="SAM" id="MobiDB-lite"/>
    </source>
</evidence>
<dbReference type="GO" id="GO:0070063">
    <property type="term" value="F:RNA polymerase binding"/>
    <property type="evidence" value="ECO:0007669"/>
    <property type="project" value="InterPro"/>
</dbReference>
<feature type="compositionally biased region" description="Acidic residues" evidence="2">
    <location>
        <begin position="171"/>
        <end position="188"/>
    </location>
</feature>
<dbReference type="EMBL" id="KB445551">
    <property type="protein sequence ID" value="EMC99933.1"/>
    <property type="molecule type" value="Genomic_DNA"/>
</dbReference>
<dbReference type="PANTHER" id="PTHR15377">
    <property type="entry name" value="TRANSCRIPTION ELONGATION REGULATOR 1"/>
    <property type="match status" value="1"/>
</dbReference>
<dbReference type="KEGG" id="bcom:BAUCODRAFT_54323"/>
<dbReference type="OMA" id="MLKSTYT"/>
<dbReference type="InterPro" id="IPR036517">
    <property type="entry name" value="FF_domain_sf"/>
</dbReference>
<keyword evidence="5" id="KW-1185">Reference proteome</keyword>
<dbReference type="PROSITE" id="PS50020">
    <property type="entry name" value="WW_DOMAIN_2"/>
    <property type="match status" value="1"/>
</dbReference>
<dbReference type="PANTHER" id="PTHR15377:SF3">
    <property type="entry name" value="WW DOMAIN-CONTAINING PROTEIN"/>
    <property type="match status" value="1"/>
</dbReference>
<sequence length="387" mass="44869">DKRNAQDRPKTKHALPGHDSWVLVKTKLGRRFVHNTKTRESLWRVPQDVWPAVKEFEQWERAQREKDANAKWAEQELEKMRDKSKAGEHVVKILEPKVGDTGYDSDGSYEYIEVTDTERESEGEDHKNDAPTIANGQAAPVEEEVEDTEPVEFGEDDIAYQLAAMGQDYGLEPDEYGDEEDDQTEQEEGLAISDEDAKYLFRDLLDDYRISPFTPWDRLIADTSPNSILNDDRYTVLPTMRARKEVWDDWAREKAARIKDERAKMEQQDPRAPYLSFLAEHATPKLYWPEFKRKWKREPVMNERKMAEKDRERLYRDHVARLKLPETTRKADLINLLKSIPIPELNHSTSMNALPQQLLSHLHYISLPAPTRDSIVKAHSAGLPAAP</sequence>
<dbReference type="InterPro" id="IPR036020">
    <property type="entry name" value="WW_dom_sf"/>
</dbReference>
<dbReference type="SUPFAM" id="SSF81698">
    <property type="entry name" value="FF domain"/>
    <property type="match status" value="1"/>
</dbReference>
<dbReference type="Proteomes" id="UP000011761">
    <property type="component" value="Unassembled WGS sequence"/>
</dbReference>
<proteinExistence type="predicted"/>